<sequence>MWEQLKEHLTPVQLGKCILTIKQNSIRQELQTSSLFLQLKNHQLREEEKIIQKQDQSPIPNNRKRIKQTIQ</sequence>
<organism evidence="2 3">
    <name type="scientific">Paramecium octaurelia</name>
    <dbReference type="NCBI Taxonomy" id="43137"/>
    <lineage>
        <taxon>Eukaryota</taxon>
        <taxon>Sar</taxon>
        <taxon>Alveolata</taxon>
        <taxon>Ciliophora</taxon>
        <taxon>Intramacronucleata</taxon>
        <taxon>Oligohymenophorea</taxon>
        <taxon>Peniculida</taxon>
        <taxon>Parameciidae</taxon>
        <taxon>Paramecium</taxon>
    </lineage>
</organism>
<dbReference type="Proteomes" id="UP000683925">
    <property type="component" value="Unassembled WGS sequence"/>
</dbReference>
<evidence type="ECO:0000256" key="1">
    <source>
        <dbReference type="SAM" id="MobiDB-lite"/>
    </source>
</evidence>
<protein>
    <submittedName>
        <fullName evidence="2">Uncharacterized protein</fullName>
    </submittedName>
</protein>
<dbReference type="AlphaFoldDB" id="A0A8S1X6R7"/>
<keyword evidence="3" id="KW-1185">Reference proteome</keyword>
<evidence type="ECO:0000313" key="3">
    <source>
        <dbReference type="Proteomes" id="UP000683925"/>
    </source>
</evidence>
<feature type="compositionally biased region" description="Basic residues" evidence="1">
    <location>
        <begin position="62"/>
        <end position="71"/>
    </location>
</feature>
<reference evidence="2" key="1">
    <citation type="submission" date="2021-01" db="EMBL/GenBank/DDBJ databases">
        <authorList>
            <consortium name="Genoscope - CEA"/>
            <person name="William W."/>
        </authorList>
    </citation>
    <scope>NUCLEOTIDE SEQUENCE</scope>
</reference>
<dbReference type="OrthoDB" id="425490at2759"/>
<dbReference type="OMA" id="YCESMIE"/>
<feature type="region of interest" description="Disordered" evidence="1">
    <location>
        <begin position="50"/>
        <end position="71"/>
    </location>
</feature>
<accession>A0A8S1X6R7</accession>
<dbReference type="EMBL" id="CAJJDP010000112">
    <property type="protein sequence ID" value="CAD8196582.1"/>
    <property type="molecule type" value="Genomic_DNA"/>
</dbReference>
<evidence type="ECO:0000313" key="2">
    <source>
        <dbReference type="EMBL" id="CAD8196582.1"/>
    </source>
</evidence>
<name>A0A8S1X6R7_PAROT</name>
<comment type="caution">
    <text evidence="2">The sequence shown here is derived from an EMBL/GenBank/DDBJ whole genome shotgun (WGS) entry which is preliminary data.</text>
</comment>
<gene>
    <name evidence="2" type="ORF">POCTA_138.1.T1120076</name>
</gene>
<proteinExistence type="predicted"/>